<accession>A0AAD2CCP9</accession>
<keyword evidence="4" id="KW-1185">Reference proteome</keyword>
<reference evidence="3" key="1">
    <citation type="submission" date="2023-08" db="EMBL/GenBank/DDBJ databases">
        <authorList>
            <person name="Audoor S."/>
            <person name="Bilcke G."/>
        </authorList>
    </citation>
    <scope>NUCLEOTIDE SEQUENCE</scope>
</reference>
<feature type="transmembrane region" description="Helical" evidence="2">
    <location>
        <begin position="200"/>
        <end position="221"/>
    </location>
</feature>
<dbReference type="Proteomes" id="UP001295423">
    <property type="component" value="Unassembled WGS sequence"/>
</dbReference>
<evidence type="ECO:0000256" key="1">
    <source>
        <dbReference type="SAM" id="MobiDB-lite"/>
    </source>
</evidence>
<evidence type="ECO:0000313" key="4">
    <source>
        <dbReference type="Proteomes" id="UP001295423"/>
    </source>
</evidence>
<keyword evidence="2" id="KW-1133">Transmembrane helix</keyword>
<sequence length="238" mass="25366">MRRGSSISSASSGPISLSQRQSNSLPFLSTRGGGSLNNTPRGGVRYAEPSDDDLPAAEGVVAKTLSAFGSMWGSMGVVYILVKAIKRVLPIAIEPLKSGSSLALSKIQWGLYAATCLFFAYAEGYKGFQLKFSPLVVKRSATLVPGTKQGNNPLNYLLAPLYSMGLINATKKRLIVSWSVSMGVAMIVALVKRLPPISRCIMDAGVVVGLTWGSLSIQLFYLRTLFTGKTPDVDACLP</sequence>
<proteinExistence type="predicted"/>
<evidence type="ECO:0000256" key="2">
    <source>
        <dbReference type="SAM" id="Phobius"/>
    </source>
</evidence>
<keyword evidence="2" id="KW-0812">Transmembrane</keyword>
<dbReference type="EMBL" id="CAKOGP040000058">
    <property type="protein sequence ID" value="CAJ1928794.1"/>
    <property type="molecule type" value="Genomic_DNA"/>
</dbReference>
<organism evidence="3 4">
    <name type="scientific">Cylindrotheca closterium</name>
    <dbReference type="NCBI Taxonomy" id="2856"/>
    <lineage>
        <taxon>Eukaryota</taxon>
        <taxon>Sar</taxon>
        <taxon>Stramenopiles</taxon>
        <taxon>Ochrophyta</taxon>
        <taxon>Bacillariophyta</taxon>
        <taxon>Bacillariophyceae</taxon>
        <taxon>Bacillariophycidae</taxon>
        <taxon>Bacillariales</taxon>
        <taxon>Bacillariaceae</taxon>
        <taxon>Cylindrotheca</taxon>
    </lineage>
</organism>
<feature type="transmembrane region" description="Helical" evidence="2">
    <location>
        <begin position="174"/>
        <end position="191"/>
    </location>
</feature>
<evidence type="ECO:0000313" key="3">
    <source>
        <dbReference type="EMBL" id="CAJ1928794.1"/>
    </source>
</evidence>
<feature type="compositionally biased region" description="Low complexity" evidence="1">
    <location>
        <begin position="1"/>
        <end position="18"/>
    </location>
</feature>
<name>A0AAD2CCP9_9STRA</name>
<keyword evidence="2" id="KW-0472">Membrane</keyword>
<comment type="caution">
    <text evidence="3">The sequence shown here is derived from an EMBL/GenBank/DDBJ whole genome shotgun (WGS) entry which is preliminary data.</text>
</comment>
<dbReference type="AlphaFoldDB" id="A0AAD2CCP9"/>
<protein>
    <submittedName>
        <fullName evidence="3">Uncharacterized protein</fullName>
    </submittedName>
</protein>
<gene>
    <name evidence="3" type="ORF">CYCCA115_LOCUS1548</name>
</gene>
<feature type="region of interest" description="Disordered" evidence="1">
    <location>
        <begin position="1"/>
        <end position="50"/>
    </location>
</feature>